<dbReference type="Proteomes" id="UP000037175">
    <property type="component" value="Unassembled WGS sequence"/>
</dbReference>
<reference evidence="3" key="1">
    <citation type="submission" date="2015-07" db="EMBL/GenBank/DDBJ databases">
        <title>Complete Genome of Thermincola ferriacetica strain Z-0001T.</title>
        <authorList>
            <person name="Lusk B."/>
            <person name="Badalamenti J.P."/>
            <person name="Parameswaran P."/>
            <person name="Bond D.R."/>
            <person name="Torres C.I."/>
        </authorList>
    </citation>
    <scope>NUCLEOTIDE SEQUENCE [LARGE SCALE GENOMIC DNA]</scope>
    <source>
        <strain evidence="3">Z-0001</strain>
    </source>
</reference>
<organism evidence="2 3">
    <name type="scientific">Thermincola ferriacetica</name>
    <dbReference type="NCBI Taxonomy" id="281456"/>
    <lineage>
        <taxon>Bacteria</taxon>
        <taxon>Bacillati</taxon>
        <taxon>Bacillota</taxon>
        <taxon>Clostridia</taxon>
        <taxon>Eubacteriales</taxon>
        <taxon>Thermincolaceae</taxon>
        <taxon>Thermincola</taxon>
    </lineage>
</organism>
<sequence>MFTKDMSIMSALQAHPKAREVFKKHGMGCLSCMGAVQESIEAGALMHGIDLDALLKELNDLLREKET</sequence>
<name>A0A0L6VZI9_9FIRM</name>
<evidence type="ECO:0000313" key="3">
    <source>
        <dbReference type="Proteomes" id="UP000037175"/>
    </source>
</evidence>
<gene>
    <name evidence="2" type="ORF">Tfer_2887</name>
</gene>
<evidence type="ECO:0000313" key="2">
    <source>
        <dbReference type="EMBL" id="KNZ68558.1"/>
    </source>
</evidence>
<dbReference type="InterPro" id="IPR023883">
    <property type="entry name" value="CHP03980_redox-disulphide"/>
</dbReference>
<protein>
    <recommendedName>
        <fullName evidence="1">DUF1858 domain-containing protein</fullName>
    </recommendedName>
</protein>
<dbReference type="Pfam" id="PF08984">
    <property type="entry name" value="DUF1858"/>
    <property type="match status" value="1"/>
</dbReference>
<keyword evidence="3" id="KW-1185">Reference proteome</keyword>
<evidence type="ECO:0000259" key="1">
    <source>
        <dbReference type="Pfam" id="PF08984"/>
    </source>
</evidence>
<dbReference type="InterPro" id="IPR015077">
    <property type="entry name" value="DUF1858"/>
</dbReference>
<comment type="caution">
    <text evidence="2">The sequence shown here is derived from an EMBL/GenBank/DDBJ whole genome shotgun (WGS) entry which is preliminary data.</text>
</comment>
<proteinExistence type="predicted"/>
<dbReference type="AlphaFoldDB" id="A0A0L6VZI9"/>
<dbReference type="PANTHER" id="PTHR39341:SF1">
    <property type="entry name" value="DUF1858 DOMAIN-CONTAINING PROTEIN"/>
    <property type="match status" value="1"/>
</dbReference>
<dbReference type="InterPro" id="IPR038062">
    <property type="entry name" value="ScdA-like_N_sf"/>
</dbReference>
<dbReference type="PANTHER" id="PTHR39341">
    <property type="entry name" value="BSL7085 PROTEIN"/>
    <property type="match status" value="1"/>
</dbReference>
<dbReference type="NCBIfam" id="TIGR03980">
    <property type="entry name" value="prismane_assoc"/>
    <property type="match status" value="1"/>
</dbReference>
<dbReference type="Gene3D" id="1.10.3910.10">
    <property type="entry name" value="SP0561-like"/>
    <property type="match status" value="1"/>
</dbReference>
<dbReference type="RefSeq" id="WP_052218867.1">
    <property type="nucleotide sequence ID" value="NZ_LGTE01000027.1"/>
</dbReference>
<feature type="domain" description="DUF1858" evidence="1">
    <location>
        <begin position="3"/>
        <end position="54"/>
    </location>
</feature>
<dbReference type="EMBL" id="LGTE01000027">
    <property type="protein sequence ID" value="KNZ68558.1"/>
    <property type="molecule type" value="Genomic_DNA"/>
</dbReference>
<dbReference type="SUPFAM" id="SSF140683">
    <property type="entry name" value="SP0561-like"/>
    <property type="match status" value="1"/>
</dbReference>
<accession>A0A0L6VZI9</accession>